<protein>
    <submittedName>
        <fullName evidence="1">Uncharacterized protein</fullName>
    </submittedName>
</protein>
<comment type="caution">
    <text evidence="1">The sequence shown here is derived from an EMBL/GenBank/DDBJ whole genome shotgun (WGS) entry which is preliminary data.</text>
</comment>
<sequence>MKAKVGPKSSEIYQDVLFSEHERTLVNFTIYFL</sequence>
<accession>A0ACC0WY99</accession>
<proteinExistence type="predicted"/>
<name>A0ACC0WY99_9ROSI</name>
<evidence type="ECO:0000313" key="2">
    <source>
        <dbReference type="Proteomes" id="UP001163603"/>
    </source>
</evidence>
<organism evidence="1 2">
    <name type="scientific">Pistacia integerrima</name>
    <dbReference type="NCBI Taxonomy" id="434235"/>
    <lineage>
        <taxon>Eukaryota</taxon>
        <taxon>Viridiplantae</taxon>
        <taxon>Streptophyta</taxon>
        <taxon>Embryophyta</taxon>
        <taxon>Tracheophyta</taxon>
        <taxon>Spermatophyta</taxon>
        <taxon>Magnoliopsida</taxon>
        <taxon>eudicotyledons</taxon>
        <taxon>Gunneridae</taxon>
        <taxon>Pentapetalae</taxon>
        <taxon>rosids</taxon>
        <taxon>malvids</taxon>
        <taxon>Sapindales</taxon>
        <taxon>Anacardiaceae</taxon>
        <taxon>Pistacia</taxon>
    </lineage>
</organism>
<evidence type="ECO:0000313" key="1">
    <source>
        <dbReference type="EMBL" id="KAJ0007232.1"/>
    </source>
</evidence>
<gene>
    <name evidence="1" type="ORF">Pint_29710</name>
</gene>
<reference evidence="2" key="1">
    <citation type="journal article" date="2023" name="G3 (Bethesda)">
        <title>Genome assembly and association tests identify interacting loci associated with vigor, precocity, and sex in interspecific pistachio rootstocks.</title>
        <authorList>
            <person name="Palmer W."/>
            <person name="Jacygrad E."/>
            <person name="Sagayaradj S."/>
            <person name="Cavanaugh K."/>
            <person name="Han R."/>
            <person name="Bertier L."/>
            <person name="Beede B."/>
            <person name="Kafkas S."/>
            <person name="Golino D."/>
            <person name="Preece J."/>
            <person name="Michelmore R."/>
        </authorList>
    </citation>
    <scope>NUCLEOTIDE SEQUENCE [LARGE SCALE GENOMIC DNA]</scope>
</reference>
<dbReference type="EMBL" id="CM047750">
    <property type="protein sequence ID" value="KAJ0007232.1"/>
    <property type="molecule type" value="Genomic_DNA"/>
</dbReference>
<keyword evidence="2" id="KW-1185">Reference proteome</keyword>
<dbReference type="Proteomes" id="UP001163603">
    <property type="component" value="Chromosome 15"/>
</dbReference>